<proteinExistence type="inferred from homology"/>
<evidence type="ECO:0000313" key="12">
    <source>
        <dbReference type="Proteomes" id="UP000619376"/>
    </source>
</evidence>
<dbReference type="InterPro" id="IPR042213">
    <property type="entry name" value="NBD_C_sf"/>
</dbReference>
<evidence type="ECO:0000259" key="7">
    <source>
        <dbReference type="Pfam" id="PF07005"/>
    </source>
</evidence>
<keyword evidence="4 9" id="KW-0418">Kinase</keyword>
<dbReference type="SUPFAM" id="SSF142764">
    <property type="entry name" value="YgbK-like"/>
    <property type="match status" value="1"/>
</dbReference>
<keyword evidence="2" id="KW-0808">Transferase</keyword>
<dbReference type="InterPro" id="IPR010737">
    <property type="entry name" value="4-carb_acid_sugar_kinase_N"/>
</dbReference>
<dbReference type="Proteomes" id="UP000539473">
    <property type="component" value="Unassembled WGS sequence"/>
</dbReference>
<evidence type="ECO:0000256" key="4">
    <source>
        <dbReference type="ARBA" id="ARBA00022777"/>
    </source>
</evidence>
<organism evidence="10 11">
    <name type="scientific">Deinococcus metalli</name>
    <dbReference type="NCBI Taxonomy" id="1141878"/>
    <lineage>
        <taxon>Bacteria</taxon>
        <taxon>Thermotogati</taxon>
        <taxon>Deinococcota</taxon>
        <taxon>Deinococci</taxon>
        <taxon>Deinococcales</taxon>
        <taxon>Deinococcaceae</taxon>
        <taxon>Deinococcus</taxon>
    </lineage>
</organism>
<dbReference type="Proteomes" id="UP000619376">
    <property type="component" value="Unassembled WGS sequence"/>
</dbReference>
<comment type="similarity">
    <text evidence="1">Belongs to the four-carbon acid sugar kinase family.</text>
</comment>
<keyword evidence="5" id="KW-0067">ATP-binding</keyword>
<dbReference type="GO" id="GO:0005524">
    <property type="term" value="F:ATP binding"/>
    <property type="evidence" value="ECO:0007669"/>
    <property type="project" value="UniProtKB-KW"/>
</dbReference>
<dbReference type="EMBL" id="BNAJ01000009">
    <property type="protein sequence ID" value="GHF53609.1"/>
    <property type="molecule type" value="Genomic_DNA"/>
</dbReference>
<evidence type="ECO:0000313" key="9">
    <source>
        <dbReference type="EMBL" id="GHF53609.1"/>
    </source>
</evidence>
<sequence length="443" mass="45906">MSPAAGPLPLGVVADDITGAGDIGGLLAKHGYVVRIVSAGADWEALSSRLLRERTDALIIDTDSRLIPPQDAAARVRRATRALLAAGAQTFWKKTCSVFRGNVGAEFDALLDELGEESAVAVAAFPRNGRTTVHGKHHVRGVALPQTEFAHDPFHPRTDADLVRDLGRQTSRGVVGLSLETVRAGPHALATELTRLRAKGAGYVLSDAETQGDLRALAVALSGARVFLGSSALAEELPPLWPPVAPPGPPEGMRVDHPRRVVLVAGSVMPQTRAQIAAFRAGGGAEFVLDPEHALTAPGTAVTTLAGQAGAVLASDQPVLIRTPQEPGDVVAARARGLDLGLEASEVSRRLSAVLAGAAAEAARQGGAGRLIALGGDTSAALTRALGVTHTLVLRELEPGLPLTYAPEQRVLLVLKSGSFGSPDFLAVALDALEQPVTGYAEH</sequence>
<reference evidence="12" key="2">
    <citation type="journal article" date="2019" name="Int. J. Syst. Evol. Microbiol.">
        <title>The Global Catalogue of Microorganisms (GCM) 10K type strain sequencing project: providing services to taxonomists for standard genome sequencing and annotation.</title>
        <authorList>
            <consortium name="The Broad Institute Genomics Platform"/>
            <consortium name="The Broad Institute Genome Sequencing Center for Infectious Disease"/>
            <person name="Wu L."/>
            <person name="Ma J."/>
        </authorList>
    </citation>
    <scope>NUCLEOTIDE SEQUENCE [LARGE SCALE GENOMIC DNA]</scope>
    <source>
        <strain evidence="12">CGMCC 1.18437</strain>
    </source>
</reference>
<dbReference type="RefSeq" id="WP_184114047.1">
    <property type="nucleotide sequence ID" value="NZ_BNAJ01000009.1"/>
</dbReference>
<evidence type="ECO:0000313" key="10">
    <source>
        <dbReference type="EMBL" id="MBB5377991.1"/>
    </source>
</evidence>
<keyword evidence="3" id="KW-0547">Nucleotide-binding</keyword>
<gene>
    <name evidence="9" type="ORF">GCM10017781_32280</name>
    <name evidence="10" type="ORF">HNQ07_003492</name>
</gene>
<evidence type="ECO:0000313" key="11">
    <source>
        <dbReference type="Proteomes" id="UP000539473"/>
    </source>
</evidence>
<dbReference type="Pfam" id="PF07005">
    <property type="entry name" value="SBD_N"/>
    <property type="match status" value="1"/>
</dbReference>
<dbReference type="Gene3D" id="3.40.980.20">
    <property type="entry name" value="Four-carbon acid sugar kinase, nucleotide binding domain"/>
    <property type="match status" value="1"/>
</dbReference>
<reference evidence="9" key="4">
    <citation type="submission" date="2024-05" db="EMBL/GenBank/DDBJ databases">
        <authorList>
            <person name="Sun Q."/>
            <person name="Zhou Y."/>
        </authorList>
    </citation>
    <scope>NUCLEOTIDE SEQUENCE</scope>
    <source>
        <strain evidence="9">CGMCC 1.18437</strain>
    </source>
</reference>
<evidence type="ECO:0000259" key="8">
    <source>
        <dbReference type="Pfam" id="PF17042"/>
    </source>
</evidence>
<dbReference type="EMBL" id="JACHFK010000010">
    <property type="protein sequence ID" value="MBB5377991.1"/>
    <property type="molecule type" value="Genomic_DNA"/>
</dbReference>
<feature type="domain" description="Four-carbon acid sugar kinase nucleotide binding" evidence="8">
    <location>
        <begin position="262"/>
        <end position="426"/>
    </location>
</feature>
<evidence type="ECO:0000256" key="6">
    <source>
        <dbReference type="ARBA" id="ARBA00023277"/>
    </source>
</evidence>
<protein>
    <submittedName>
        <fullName evidence="9">HPr kinase</fullName>
    </submittedName>
    <submittedName>
        <fullName evidence="10">Uncharacterized protein YgbK (DUF1537 family)</fullName>
    </submittedName>
</protein>
<reference evidence="10 11" key="3">
    <citation type="submission" date="2020-08" db="EMBL/GenBank/DDBJ databases">
        <title>Genomic Encyclopedia of Type Strains, Phase IV (KMG-IV): sequencing the most valuable type-strain genomes for metagenomic binning, comparative biology and taxonomic classification.</title>
        <authorList>
            <person name="Goeker M."/>
        </authorList>
    </citation>
    <scope>NUCLEOTIDE SEQUENCE [LARGE SCALE GENOMIC DNA]</scope>
    <source>
        <strain evidence="10 11">DSM 27521</strain>
    </source>
</reference>
<keyword evidence="12" id="KW-1185">Reference proteome</keyword>
<evidence type="ECO:0000256" key="2">
    <source>
        <dbReference type="ARBA" id="ARBA00022679"/>
    </source>
</evidence>
<evidence type="ECO:0000256" key="5">
    <source>
        <dbReference type="ARBA" id="ARBA00022840"/>
    </source>
</evidence>
<dbReference type="Pfam" id="PF17042">
    <property type="entry name" value="NBD_C"/>
    <property type="match status" value="1"/>
</dbReference>
<dbReference type="Gene3D" id="3.40.50.10840">
    <property type="entry name" value="Putative sugar-binding, N-terminal domain"/>
    <property type="match status" value="1"/>
</dbReference>
<evidence type="ECO:0000256" key="1">
    <source>
        <dbReference type="ARBA" id="ARBA00005715"/>
    </source>
</evidence>
<dbReference type="InterPro" id="IPR031475">
    <property type="entry name" value="NBD_C"/>
</dbReference>
<dbReference type="GO" id="GO:0016301">
    <property type="term" value="F:kinase activity"/>
    <property type="evidence" value="ECO:0007669"/>
    <property type="project" value="UniProtKB-KW"/>
</dbReference>
<feature type="domain" description="Four-carbon acid sugar kinase N-terminal" evidence="7">
    <location>
        <begin position="10"/>
        <end position="237"/>
    </location>
</feature>
<keyword evidence="6" id="KW-0119">Carbohydrate metabolism</keyword>
<reference evidence="9" key="1">
    <citation type="journal article" date="2014" name="Int. J. Syst. Evol. Microbiol.">
        <title>Complete genome of a new Firmicutes species belonging to the dominant human colonic microbiota ('Ruminococcus bicirculans') reveals two chromosomes and a selective capacity to utilize plant glucans.</title>
        <authorList>
            <consortium name="NISC Comparative Sequencing Program"/>
            <person name="Wegmann U."/>
            <person name="Louis P."/>
            <person name="Goesmann A."/>
            <person name="Henrissat B."/>
            <person name="Duncan S.H."/>
            <person name="Flint H.J."/>
        </authorList>
    </citation>
    <scope>NUCLEOTIDE SEQUENCE</scope>
    <source>
        <strain evidence="9">CGMCC 1.18437</strain>
    </source>
</reference>
<comment type="caution">
    <text evidence="10">The sequence shown here is derived from an EMBL/GenBank/DDBJ whole genome shotgun (WGS) entry which is preliminary data.</text>
</comment>
<accession>A0A7W8NQK7</accession>
<name>A0A7W8NQK7_9DEIO</name>
<dbReference type="AlphaFoldDB" id="A0A7W8NQK7"/>
<dbReference type="InterPro" id="IPR037051">
    <property type="entry name" value="4-carb_acid_sugar_kinase_N_sf"/>
</dbReference>
<evidence type="ECO:0000256" key="3">
    <source>
        <dbReference type="ARBA" id="ARBA00022741"/>
    </source>
</evidence>